<dbReference type="RefSeq" id="WP_113968836.1">
    <property type="nucleotide sequence ID" value="NZ_QNRJ01000004.1"/>
</dbReference>
<evidence type="ECO:0000313" key="2">
    <source>
        <dbReference type="EMBL" id="RBP05329.1"/>
    </source>
</evidence>
<dbReference type="InterPro" id="IPR021682">
    <property type="entry name" value="DUF2933"/>
</dbReference>
<protein>
    <submittedName>
        <fullName evidence="2">DUF2933 family protein</fullName>
    </submittedName>
</protein>
<dbReference type="Pfam" id="PF11666">
    <property type="entry name" value="DUF2933"/>
    <property type="match status" value="1"/>
</dbReference>
<keyword evidence="1" id="KW-0175">Coiled coil</keyword>
<reference evidence="2 3" key="1">
    <citation type="submission" date="2018-06" db="EMBL/GenBank/DDBJ databases">
        <title>Freshwater and sediment microbial communities from various areas in North America, analyzing microbe dynamics in response to fracking.</title>
        <authorList>
            <person name="Lamendella R."/>
        </authorList>
    </citation>
    <scope>NUCLEOTIDE SEQUENCE [LARGE SCALE GENOMIC DNA]</scope>
    <source>
        <strain evidence="2 3">97B</strain>
    </source>
</reference>
<dbReference type="Proteomes" id="UP000252118">
    <property type="component" value="Unassembled WGS sequence"/>
</dbReference>
<organism evidence="2 3">
    <name type="scientific">Rossellomorea aquimaris</name>
    <dbReference type="NCBI Taxonomy" id="189382"/>
    <lineage>
        <taxon>Bacteria</taxon>
        <taxon>Bacillati</taxon>
        <taxon>Bacillota</taxon>
        <taxon>Bacilli</taxon>
        <taxon>Bacillales</taxon>
        <taxon>Bacillaceae</taxon>
        <taxon>Rossellomorea</taxon>
    </lineage>
</organism>
<name>A0A366EV05_9BACI</name>
<dbReference type="OrthoDB" id="2973041at2"/>
<evidence type="ECO:0000313" key="3">
    <source>
        <dbReference type="Proteomes" id="UP000252118"/>
    </source>
</evidence>
<accession>A0A366EV05</accession>
<feature type="coiled-coil region" evidence="1">
    <location>
        <begin position="30"/>
        <end position="64"/>
    </location>
</feature>
<comment type="caution">
    <text evidence="2">The sequence shown here is derived from an EMBL/GenBank/DDBJ whole genome shotgun (WGS) entry which is preliminary data.</text>
</comment>
<dbReference type="AlphaFoldDB" id="A0A366EV05"/>
<dbReference type="EMBL" id="QNRJ01000004">
    <property type="protein sequence ID" value="RBP05329.1"/>
    <property type="molecule type" value="Genomic_DNA"/>
</dbReference>
<evidence type="ECO:0000256" key="1">
    <source>
        <dbReference type="SAM" id="Coils"/>
    </source>
</evidence>
<sequence length="73" mass="8551">MEWLIYLLCPLMMLFCLKGMFSGGKNCDNKKSSQVDFNSLQTEVKQLQEQNRILMNEVKSFSEKNLQKDKQIS</sequence>
<gene>
    <name evidence="2" type="ORF">DET59_10446</name>
</gene>
<proteinExistence type="predicted"/>